<keyword evidence="2 3" id="KW-0808">Transferase</keyword>
<dbReference type="PANTHER" id="PTHR43619:SF2">
    <property type="entry name" value="S-ADENOSYL-L-METHIONINE-DEPENDENT METHYLTRANSFERASES SUPERFAMILY PROTEIN"/>
    <property type="match status" value="1"/>
</dbReference>
<accession>A0A366LWD9</accession>
<organism evidence="3 4">
    <name type="scientific">Spongiactinospora rosea</name>
    <dbReference type="NCBI Taxonomy" id="2248750"/>
    <lineage>
        <taxon>Bacteria</taxon>
        <taxon>Bacillati</taxon>
        <taxon>Actinomycetota</taxon>
        <taxon>Actinomycetes</taxon>
        <taxon>Streptosporangiales</taxon>
        <taxon>Streptosporangiaceae</taxon>
        <taxon>Spongiactinospora</taxon>
    </lineage>
</organism>
<comment type="caution">
    <text evidence="3">The sequence shown here is derived from an EMBL/GenBank/DDBJ whole genome shotgun (WGS) entry which is preliminary data.</text>
</comment>
<dbReference type="GO" id="GO:0032259">
    <property type="term" value="P:methylation"/>
    <property type="evidence" value="ECO:0007669"/>
    <property type="project" value="UniProtKB-KW"/>
</dbReference>
<dbReference type="GO" id="GO:0008168">
    <property type="term" value="F:methyltransferase activity"/>
    <property type="evidence" value="ECO:0007669"/>
    <property type="project" value="UniProtKB-KW"/>
</dbReference>
<dbReference type="OrthoDB" id="9800233at2"/>
<dbReference type="InterPro" id="IPR029063">
    <property type="entry name" value="SAM-dependent_MTases_sf"/>
</dbReference>
<dbReference type="SUPFAM" id="SSF53335">
    <property type="entry name" value="S-adenosyl-L-methionine-dependent methyltransferases"/>
    <property type="match status" value="1"/>
</dbReference>
<evidence type="ECO:0000256" key="2">
    <source>
        <dbReference type="ARBA" id="ARBA00022679"/>
    </source>
</evidence>
<gene>
    <name evidence="3" type="ORF">DP939_20535</name>
</gene>
<dbReference type="PIRSF" id="PIRSF028177">
    <property type="entry name" value="Polyketide_synth_Omtfrase_TcmP"/>
    <property type="match status" value="1"/>
</dbReference>
<protein>
    <submittedName>
        <fullName evidence="3">Class I SAM-dependent methyltransferase</fullName>
    </submittedName>
</protein>
<dbReference type="Pfam" id="PF04072">
    <property type="entry name" value="LCM"/>
    <property type="match status" value="1"/>
</dbReference>
<keyword evidence="4" id="KW-1185">Reference proteome</keyword>
<evidence type="ECO:0000313" key="4">
    <source>
        <dbReference type="Proteomes" id="UP000253303"/>
    </source>
</evidence>
<dbReference type="RefSeq" id="WP_113982345.1">
    <property type="nucleotide sequence ID" value="NZ_QMEY01000008.1"/>
</dbReference>
<dbReference type="AlphaFoldDB" id="A0A366LWD9"/>
<dbReference type="Gene3D" id="3.40.50.150">
    <property type="entry name" value="Vaccinia Virus protein VP39"/>
    <property type="match status" value="1"/>
</dbReference>
<keyword evidence="1 3" id="KW-0489">Methyltransferase</keyword>
<proteinExistence type="predicted"/>
<dbReference type="EMBL" id="QMEY01000008">
    <property type="protein sequence ID" value="RBQ18266.1"/>
    <property type="molecule type" value="Genomic_DNA"/>
</dbReference>
<dbReference type="Proteomes" id="UP000253303">
    <property type="component" value="Unassembled WGS sequence"/>
</dbReference>
<name>A0A366LWD9_9ACTN</name>
<sequence>MTKVDGSALESVAATALWTLRNRALEAARPKSPFSDPLAVEVYQAIDYDYAKFGRPSRSHPLRAMALDLAIRSHLDRHPGAPVVALGEGLQTTYWRLGEPRTGWLSVDLPPVIALRERLLPAGPHITGVPASVLDRSWMDAVPAGAEPFISAEGLLMYLEPVEALALIADCAARFPGGAFFFDSIPPWFRDRTLRGFHLTARYTAPPMPFALTVSQALRLPREVPGVAAARDVPLPTGRGLWRYGFVKALADLPPLRERRPSITLLTFARPAG</sequence>
<dbReference type="PANTHER" id="PTHR43619">
    <property type="entry name" value="S-ADENOSYL-L-METHIONINE-DEPENDENT METHYLTRANSFERASE YKTD-RELATED"/>
    <property type="match status" value="1"/>
</dbReference>
<reference evidence="3 4" key="1">
    <citation type="submission" date="2018-06" db="EMBL/GenBank/DDBJ databases">
        <title>Sphaerisporangium craniellae sp. nov., isolated from a marine sponge in the South China Sea.</title>
        <authorList>
            <person name="Li L."/>
        </authorList>
    </citation>
    <scope>NUCLEOTIDE SEQUENCE [LARGE SCALE GENOMIC DNA]</scope>
    <source>
        <strain evidence="3 4">LHW63015</strain>
    </source>
</reference>
<dbReference type="InterPro" id="IPR016874">
    <property type="entry name" value="TcmP-like"/>
</dbReference>
<evidence type="ECO:0000313" key="3">
    <source>
        <dbReference type="EMBL" id="RBQ18266.1"/>
    </source>
</evidence>
<evidence type="ECO:0000256" key="1">
    <source>
        <dbReference type="ARBA" id="ARBA00022603"/>
    </source>
</evidence>
<dbReference type="InterPro" id="IPR007213">
    <property type="entry name" value="Ppm1/Ppm2/Tcmp"/>
</dbReference>